<dbReference type="PANTHER" id="PTHR10344:SF4">
    <property type="entry name" value="UMP-CMP KINASE 2, MITOCHONDRIAL"/>
    <property type="match status" value="1"/>
</dbReference>
<keyword evidence="2 8" id="KW-0808">Transferase</keyword>
<accession>A0A1F6MA45</accession>
<keyword evidence="3 8" id="KW-0545">Nucleotide biosynthesis</keyword>
<evidence type="ECO:0000313" key="11">
    <source>
        <dbReference type="Proteomes" id="UP000176282"/>
    </source>
</evidence>
<name>A0A1F6MA45_9BACT</name>
<dbReference type="GO" id="GO:0005829">
    <property type="term" value="C:cytosol"/>
    <property type="evidence" value="ECO:0007669"/>
    <property type="project" value="TreeGrafter"/>
</dbReference>
<dbReference type="EMBL" id="MFQB01000013">
    <property type="protein sequence ID" value="OGH68512.1"/>
    <property type="molecule type" value="Genomic_DNA"/>
</dbReference>
<dbReference type="GO" id="GO:0006235">
    <property type="term" value="P:dTTP biosynthetic process"/>
    <property type="evidence" value="ECO:0007669"/>
    <property type="project" value="UniProtKB-UniRule"/>
</dbReference>
<dbReference type="GO" id="GO:0006227">
    <property type="term" value="P:dUDP biosynthetic process"/>
    <property type="evidence" value="ECO:0007669"/>
    <property type="project" value="TreeGrafter"/>
</dbReference>
<comment type="function">
    <text evidence="8">Phosphorylation of dTMP to form dTDP in both de novo and salvage pathways of dTTP synthesis.</text>
</comment>
<dbReference type="SUPFAM" id="SSF52540">
    <property type="entry name" value="P-loop containing nucleoside triphosphate hydrolases"/>
    <property type="match status" value="1"/>
</dbReference>
<dbReference type="InterPro" id="IPR039430">
    <property type="entry name" value="Thymidylate_kin-like_dom"/>
</dbReference>
<dbReference type="GO" id="GO:0006233">
    <property type="term" value="P:dTDP biosynthetic process"/>
    <property type="evidence" value="ECO:0007669"/>
    <property type="project" value="InterPro"/>
</dbReference>
<evidence type="ECO:0000256" key="2">
    <source>
        <dbReference type="ARBA" id="ARBA00022679"/>
    </source>
</evidence>
<evidence type="ECO:0000313" key="10">
    <source>
        <dbReference type="EMBL" id="OGH68512.1"/>
    </source>
</evidence>
<keyword evidence="5 8" id="KW-0418">Kinase</keyword>
<evidence type="ECO:0000256" key="7">
    <source>
        <dbReference type="ARBA" id="ARBA00048743"/>
    </source>
</evidence>
<evidence type="ECO:0000256" key="1">
    <source>
        <dbReference type="ARBA" id="ARBA00009776"/>
    </source>
</evidence>
<comment type="caution">
    <text evidence="10">The sequence shown here is derived from an EMBL/GenBank/DDBJ whole genome shotgun (WGS) entry which is preliminary data.</text>
</comment>
<dbReference type="AlphaFoldDB" id="A0A1F6MA45"/>
<dbReference type="GO" id="GO:0005524">
    <property type="term" value="F:ATP binding"/>
    <property type="evidence" value="ECO:0007669"/>
    <property type="project" value="UniProtKB-UniRule"/>
</dbReference>
<comment type="similarity">
    <text evidence="1 8">Belongs to the thymidylate kinase family.</text>
</comment>
<keyword evidence="4 8" id="KW-0547">Nucleotide-binding</keyword>
<dbReference type="InterPro" id="IPR018094">
    <property type="entry name" value="Thymidylate_kinase"/>
</dbReference>
<dbReference type="InterPro" id="IPR027417">
    <property type="entry name" value="P-loop_NTPase"/>
</dbReference>
<dbReference type="PANTHER" id="PTHR10344">
    <property type="entry name" value="THYMIDYLATE KINASE"/>
    <property type="match status" value="1"/>
</dbReference>
<dbReference type="Proteomes" id="UP000176282">
    <property type="component" value="Unassembled WGS sequence"/>
</dbReference>
<dbReference type="STRING" id="1798680.A3J66_00310"/>
<evidence type="ECO:0000256" key="6">
    <source>
        <dbReference type="ARBA" id="ARBA00022840"/>
    </source>
</evidence>
<evidence type="ECO:0000256" key="4">
    <source>
        <dbReference type="ARBA" id="ARBA00022741"/>
    </source>
</evidence>
<evidence type="ECO:0000256" key="8">
    <source>
        <dbReference type="HAMAP-Rule" id="MF_00165"/>
    </source>
</evidence>
<proteinExistence type="inferred from homology"/>
<sequence>MNDTHPAHKGLFIMIEGTDGSGKTTQTELLVAKLEKDGYPVEQISFPQYGQPSAAMVEEYLNGAFGTAKEVGPYRASIFYAVDRYVASPKIREWLAAGKIVIANRYLASNMGHQGGKIKDVIERQKYYDWNYHLEYEIFQIPKPDINIILHVPATLSQQLVDKKGEREYLKGKKRDIHEDDLKHLADAEQAYLEIARLYPEFTVIECTKNGEMQTVPDIHRQIYSIVCKTL</sequence>
<evidence type="ECO:0000256" key="5">
    <source>
        <dbReference type="ARBA" id="ARBA00022777"/>
    </source>
</evidence>
<dbReference type="GO" id="GO:0004798">
    <property type="term" value="F:dTMP kinase activity"/>
    <property type="evidence" value="ECO:0007669"/>
    <property type="project" value="UniProtKB-UniRule"/>
</dbReference>
<reference evidence="10 11" key="1">
    <citation type="journal article" date="2016" name="Nat. Commun.">
        <title>Thousands of microbial genomes shed light on interconnected biogeochemical processes in an aquifer system.</title>
        <authorList>
            <person name="Anantharaman K."/>
            <person name="Brown C.T."/>
            <person name="Hug L.A."/>
            <person name="Sharon I."/>
            <person name="Castelle C.J."/>
            <person name="Probst A.J."/>
            <person name="Thomas B.C."/>
            <person name="Singh A."/>
            <person name="Wilkins M.J."/>
            <person name="Karaoz U."/>
            <person name="Brodie E.L."/>
            <person name="Williams K.H."/>
            <person name="Hubbard S.S."/>
            <person name="Banfield J.F."/>
        </authorList>
    </citation>
    <scope>NUCLEOTIDE SEQUENCE [LARGE SCALE GENOMIC DNA]</scope>
</reference>
<feature type="binding site" evidence="8">
    <location>
        <begin position="17"/>
        <end position="24"/>
    </location>
    <ligand>
        <name>ATP</name>
        <dbReference type="ChEBI" id="CHEBI:30616"/>
    </ligand>
</feature>
<evidence type="ECO:0000256" key="3">
    <source>
        <dbReference type="ARBA" id="ARBA00022727"/>
    </source>
</evidence>
<comment type="catalytic activity">
    <reaction evidence="7 8">
        <text>dTMP + ATP = dTDP + ADP</text>
        <dbReference type="Rhea" id="RHEA:13517"/>
        <dbReference type="ChEBI" id="CHEBI:30616"/>
        <dbReference type="ChEBI" id="CHEBI:58369"/>
        <dbReference type="ChEBI" id="CHEBI:63528"/>
        <dbReference type="ChEBI" id="CHEBI:456216"/>
        <dbReference type="EC" id="2.7.4.9"/>
    </reaction>
</comment>
<gene>
    <name evidence="8" type="primary">tmk</name>
    <name evidence="10" type="ORF">A3J66_00310</name>
</gene>
<dbReference type="EC" id="2.7.4.9" evidence="8"/>
<dbReference type="Pfam" id="PF02223">
    <property type="entry name" value="Thymidylate_kin"/>
    <property type="match status" value="1"/>
</dbReference>
<feature type="domain" description="Thymidylate kinase-like" evidence="9">
    <location>
        <begin position="15"/>
        <end position="210"/>
    </location>
</feature>
<protein>
    <recommendedName>
        <fullName evidence="8">Thymidylate kinase</fullName>
        <ecNumber evidence="8">2.7.4.9</ecNumber>
    </recommendedName>
    <alternativeName>
        <fullName evidence="8">dTMP kinase</fullName>
    </alternativeName>
</protein>
<keyword evidence="6 8" id="KW-0067">ATP-binding</keyword>
<organism evidence="10 11">
    <name type="scientific">Candidatus Magasanikbacteria bacterium RIFCSPHIGHO2_02_FULL_47_14</name>
    <dbReference type="NCBI Taxonomy" id="1798680"/>
    <lineage>
        <taxon>Bacteria</taxon>
        <taxon>Candidatus Magasanikiibacteriota</taxon>
    </lineage>
</organism>
<dbReference type="Gene3D" id="3.40.50.300">
    <property type="entry name" value="P-loop containing nucleotide triphosphate hydrolases"/>
    <property type="match status" value="1"/>
</dbReference>
<dbReference type="HAMAP" id="MF_00165">
    <property type="entry name" value="Thymidylate_kinase"/>
    <property type="match status" value="1"/>
</dbReference>
<evidence type="ECO:0000259" key="9">
    <source>
        <dbReference type="Pfam" id="PF02223"/>
    </source>
</evidence>
<dbReference type="CDD" id="cd01672">
    <property type="entry name" value="TMPK"/>
    <property type="match status" value="1"/>
</dbReference>